<reference evidence="3 4" key="1">
    <citation type="submission" date="2020-06" db="EMBL/GenBank/DDBJ databases">
        <title>Transcriptomic and genomic resources for Thalictrum thalictroides and T. hernandezii: Facilitating candidate gene discovery in an emerging model plant lineage.</title>
        <authorList>
            <person name="Arias T."/>
            <person name="Riano-Pachon D.M."/>
            <person name="Di Stilio V.S."/>
        </authorList>
    </citation>
    <scope>NUCLEOTIDE SEQUENCE [LARGE SCALE GENOMIC DNA]</scope>
    <source>
        <strain evidence="4">cv. WT478/WT964</strain>
        <tissue evidence="3">Leaves</tissue>
    </source>
</reference>
<dbReference type="OrthoDB" id="1916879at2759"/>
<dbReference type="InterPro" id="IPR039331">
    <property type="entry name" value="PAPs-like"/>
</dbReference>
<keyword evidence="1" id="KW-0732">Signal</keyword>
<dbReference type="PANTHER" id="PTHR22953:SF153">
    <property type="entry name" value="PURPLE ACID PHOSPHATASE"/>
    <property type="match status" value="1"/>
</dbReference>
<protein>
    <submittedName>
        <fullName evidence="3">Purple acid phosphatase</fullName>
    </submittedName>
</protein>
<feature type="domain" description="Calcineurin-like phosphoesterase" evidence="2">
    <location>
        <begin position="5"/>
        <end position="66"/>
    </location>
</feature>
<organism evidence="3 4">
    <name type="scientific">Thalictrum thalictroides</name>
    <name type="common">Rue-anemone</name>
    <name type="synonym">Anemone thalictroides</name>
    <dbReference type="NCBI Taxonomy" id="46969"/>
    <lineage>
        <taxon>Eukaryota</taxon>
        <taxon>Viridiplantae</taxon>
        <taxon>Streptophyta</taxon>
        <taxon>Embryophyta</taxon>
        <taxon>Tracheophyta</taxon>
        <taxon>Spermatophyta</taxon>
        <taxon>Magnoliopsida</taxon>
        <taxon>Ranunculales</taxon>
        <taxon>Ranunculaceae</taxon>
        <taxon>Thalictroideae</taxon>
        <taxon>Thalictrum</taxon>
    </lineage>
</organism>
<proteinExistence type="predicted"/>
<evidence type="ECO:0000313" key="4">
    <source>
        <dbReference type="Proteomes" id="UP000554482"/>
    </source>
</evidence>
<sequence length="69" mass="8027">MWLQADLAKIDRNRTPWIVVLIHVPWYNSNTAHQGEDESEGMKKAMEDLLYGARVDVVFAGHVHAYERF</sequence>
<dbReference type="InterPro" id="IPR029052">
    <property type="entry name" value="Metallo-depent_PP-like"/>
</dbReference>
<keyword evidence="4" id="KW-1185">Reference proteome</keyword>
<accession>A0A7J6VM02</accession>
<feature type="non-terminal residue" evidence="3">
    <location>
        <position position="69"/>
    </location>
</feature>
<comment type="caution">
    <text evidence="3">The sequence shown here is derived from an EMBL/GenBank/DDBJ whole genome shotgun (WGS) entry which is preliminary data.</text>
</comment>
<gene>
    <name evidence="3" type="ORF">FRX31_024637</name>
</gene>
<evidence type="ECO:0000256" key="1">
    <source>
        <dbReference type="ARBA" id="ARBA00022729"/>
    </source>
</evidence>
<dbReference type="SUPFAM" id="SSF56300">
    <property type="entry name" value="Metallo-dependent phosphatases"/>
    <property type="match status" value="1"/>
</dbReference>
<dbReference type="Proteomes" id="UP000554482">
    <property type="component" value="Unassembled WGS sequence"/>
</dbReference>
<dbReference type="Pfam" id="PF00149">
    <property type="entry name" value="Metallophos"/>
    <property type="match status" value="1"/>
</dbReference>
<evidence type="ECO:0000313" key="3">
    <source>
        <dbReference type="EMBL" id="KAF5185777.1"/>
    </source>
</evidence>
<dbReference type="GO" id="GO:0003993">
    <property type="term" value="F:acid phosphatase activity"/>
    <property type="evidence" value="ECO:0007669"/>
    <property type="project" value="InterPro"/>
</dbReference>
<evidence type="ECO:0000259" key="2">
    <source>
        <dbReference type="Pfam" id="PF00149"/>
    </source>
</evidence>
<dbReference type="InterPro" id="IPR004843">
    <property type="entry name" value="Calcineurin-like_PHP"/>
</dbReference>
<dbReference type="Gene3D" id="3.60.21.10">
    <property type="match status" value="1"/>
</dbReference>
<dbReference type="EMBL" id="JABWDY010030224">
    <property type="protein sequence ID" value="KAF5185777.1"/>
    <property type="molecule type" value="Genomic_DNA"/>
</dbReference>
<dbReference type="PANTHER" id="PTHR22953">
    <property type="entry name" value="ACID PHOSPHATASE RELATED"/>
    <property type="match status" value="1"/>
</dbReference>
<name>A0A7J6VM02_THATH</name>
<dbReference type="AlphaFoldDB" id="A0A7J6VM02"/>